<keyword evidence="2" id="KW-0560">Oxidoreductase</keyword>
<sequence>MMIIHAFIYVNPEHRELFIEKSKHIIEHSQAEEGNISYELFEQSSEPNTFVMLEEWKDLAAIEFHNETPHFKKFIQETGGMFSQPPKVKRFEVIQNS</sequence>
<accession>A0ABW6K581</accession>
<dbReference type="PANTHER" id="PTHR33336:SF3">
    <property type="entry name" value="ABM DOMAIN-CONTAINING PROTEIN"/>
    <property type="match status" value="1"/>
</dbReference>
<keyword evidence="3" id="KW-1185">Reference proteome</keyword>
<dbReference type="Pfam" id="PF03992">
    <property type="entry name" value="ABM"/>
    <property type="match status" value="1"/>
</dbReference>
<proteinExistence type="predicted"/>
<gene>
    <name evidence="2" type="ORF">ACFYKX_01770</name>
</gene>
<name>A0ABW6K581_9BACI</name>
<reference evidence="2 3" key="1">
    <citation type="submission" date="2024-08" db="EMBL/GenBank/DDBJ databases">
        <title>Two novel Cytobacillus novel species.</title>
        <authorList>
            <person name="Liu G."/>
        </authorList>
    </citation>
    <scope>NUCLEOTIDE SEQUENCE [LARGE SCALE GENOMIC DNA]</scope>
    <source>
        <strain evidence="2 3">FJAT-54145</strain>
    </source>
</reference>
<dbReference type="Gene3D" id="3.30.70.100">
    <property type="match status" value="1"/>
</dbReference>
<dbReference type="InterPro" id="IPR011008">
    <property type="entry name" value="Dimeric_a/b-barrel"/>
</dbReference>
<dbReference type="PROSITE" id="PS51725">
    <property type="entry name" value="ABM"/>
    <property type="match status" value="1"/>
</dbReference>
<feature type="domain" description="ABM" evidence="1">
    <location>
        <begin position="2"/>
        <end position="91"/>
    </location>
</feature>
<protein>
    <submittedName>
        <fullName evidence="2">Quinol monooxygenase</fullName>
        <ecNumber evidence="2">1.-.-.-</ecNumber>
    </submittedName>
</protein>
<evidence type="ECO:0000259" key="1">
    <source>
        <dbReference type="PROSITE" id="PS51725"/>
    </source>
</evidence>
<evidence type="ECO:0000313" key="2">
    <source>
        <dbReference type="EMBL" id="MFE8699343.1"/>
    </source>
</evidence>
<dbReference type="InterPro" id="IPR007138">
    <property type="entry name" value="ABM_dom"/>
</dbReference>
<organism evidence="2 3">
    <name type="scientific">Cytobacillus spartinae</name>
    <dbReference type="NCBI Taxonomy" id="3299023"/>
    <lineage>
        <taxon>Bacteria</taxon>
        <taxon>Bacillati</taxon>
        <taxon>Bacillota</taxon>
        <taxon>Bacilli</taxon>
        <taxon>Bacillales</taxon>
        <taxon>Bacillaceae</taxon>
        <taxon>Cytobacillus</taxon>
    </lineage>
</organism>
<dbReference type="EC" id="1.-.-.-" evidence="2"/>
<dbReference type="EMBL" id="JBIACK010000001">
    <property type="protein sequence ID" value="MFE8699343.1"/>
    <property type="molecule type" value="Genomic_DNA"/>
</dbReference>
<keyword evidence="2" id="KW-0503">Monooxygenase</keyword>
<dbReference type="SUPFAM" id="SSF54909">
    <property type="entry name" value="Dimeric alpha+beta barrel"/>
    <property type="match status" value="1"/>
</dbReference>
<dbReference type="PANTHER" id="PTHR33336">
    <property type="entry name" value="QUINOL MONOOXYGENASE YGIN-RELATED"/>
    <property type="match status" value="1"/>
</dbReference>
<comment type="caution">
    <text evidence="2">The sequence shown here is derived from an EMBL/GenBank/DDBJ whole genome shotgun (WGS) entry which is preliminary data.</text>
</comment>
<dbReference type="RefSeq" id="WP_389357464.1">
    <property type="nucleotide sequence ID" value="NZ_JBIACK010000001.1"/>
</dbReference>
<dbReference type="Proteomes" id="UP001601059">
    <property type="component" value="Unassembled WGS sequence"/>
</dbReference>
<dbReference type="InterPro" id="IPR050744">
    <property type="entry name" value="AI-2_Isomerase_LsrG"/>
</dbReference>
<dbReference type="GO" id="GO:0004497">
    <property type="term" value="F:monooxygenase activity"/>
    <property type="evidence" value="ECO:0007669"/>
    <property type="project" value="UniProtKB-KW"/>
</dbReference>
<evidence type="ECO:0000313" key="3">
    <source>
        <dbReference type="Proteomes" id="UP001601059"/>
    </source>
</evidence>